<evidence type="ECO:0000256" key="2">
    <source>
        <dbReference type="ARBA" id="ARBA00023315"/>
    </source>
</evidence>
<organism evidence="4 5">
    <name type="scientific">Alterisphingorhabdus coralli</name>
    <dbReference type="NCBI Taxonomy" id="3071408"/>
    <lineage>
        <taxon>Bacteria</taxon>
        <taxon>Pseudomonadati</taxon>
        <taxon>Pseudomonadota</taxon>
        <taxon>Alphaproteobacteria</taxon>
        <taxon>Sphingomonadales</taxon>
        <taxon>Sphingomonadaceae</taxon>
        <taxon>Alterisphingorhabdus (ex Yan et al. 2024)</taxon>
    </lineage>
</organism>
<sequence length="162" mass="18601">MTEISIIPYTQDYCDRVIALAIRSWMPVFGKTRDEVPSLVYDNFYPAGWQMRQAADIRALLHSEPENFWLALHSGSLAGFLGMRMHPEDNMGEIHLIAVEPELQRQSIGRQLMAFAEDRIRSAGMKMVMLETVGDSGHMPARKTYEAMGYKTWPVARYFKKL</sequence>
<dbReference type="InterPro" id="IPR050832">
    <property type="entry name" value="Bact_Acetyltransf"/>
</dbReference>
<dbReference type="InterPro" id="IPR000182">
    <property type="entry name" value="GNAT_dom"/>
</dbReference>
<dbReference type="Proteomes" id="UP001302429">
    <property type="component" value="Chromosome"/>
</dbReference>
<evidence type="ECO:0000259" key="3">
    <source>
        <dbReference type="PROSITE" id="PS51186"/>
    </source>
</evidence>
<dbReference type="EMBL" id="CP136594">
    <property type="protein sequence ID" value="WOE76058.1"/>
    <property type="molecule type" value="Genomic_DNA"/>
</dbReference>
<dbReference type="InterPro" id="IPR016181">
    <property type="entry name" value="Acyl_CoA_acyltransferase"/>
</dbReference>
<dbReference type="RefSeq" id="WP_317083486.1">
    <property type="nucleotide sequence ID" value="NZ_CP136594.1"/>
</dbReference>
<dbReference type="GO" id="GO:0016747">
    <property type="term" value="F:acyltransferase activity, transferring groups other than amino-acyl groups"/>
    <property type="evidence" value="ECO:0007669"/>
    <property type="project" value="InterPro"/>
</dbReference>
<dbReference type="PROSITE" id="PS51186">
    <property type="entry name" value="GNAT"/>
    <property type="match status" value="1"/>
</dbReference>
<dbReference type="CDD" id="cd04301">
    <property type="entry name" value="NAT_SF"/>
    <property type="match status" value="1"/>
</dbReference>
<proteinExistence type="predicted"/>
<name>A0AA97FAB6_9SPHN</name>
<evidence type="ECO:0000256" key="1">
    <source>
        <dbReference type="ARBA" id="ARBA00022679"/>
    </source>
</evidence>
<feature type="domain" description="N-acetyltransferase" evidence="3">
    <location>
        <begin position="20"/>
        <end position="162"/>
    </location>
</feature>
<dbReference type="KEGG" id="acoa:RB602_04880"/>
<dbReference type="AlphaFoldDB" id="A0AA97FAB6"/>
<reference evidence="4 5" key="1">
    <citation type="submission" date="2023-10" db="EMBL/GenBank/DDBJ databases">
        <title>Complete genome sequence of a Sphingomonadaceae bacterium.</title>
        <authorList>
            <person name="Yan C."/>
        </authorList>
    </citation>
    <scope>NUCLEOTIDE SEQUENCE [LARGE SCALE GENOMIC DNA]</scope>
    <source>
        <strain evidence="4 5">SCSIO 66989</strain>
    </source>
</reference>
<gene>
    <name evidence="4" type="ORF">RB602_04880</name>
</gene>
<dbReference type="Pfam" id="PF00583">
    <property type="entry name" value="Acetyltransf_1"/>
    <property type="match status" value="1"/>
</dbReference>
<accession>A0AA97FAB6</accession>
<dbReference type="PANTHER" id="PTHR43877">
    <property type="entry name" value="AMINOALKYLPHOSPHONATE N-ACETYLTRANSFERASE-RELATED-RELATED"/>
    <property type="match status" value="1"/>
</dbReference>
<keyword evidence="1" id="KW-0808">Transferase</keyword>
<protein>
    <submittedName>
        <fullName evidence="4">GNAT family N-acetyltransferase</fullName>
    </submittedName>
</protein>
<evidence type="ECO:0000313" key="5">
    <source>
        <dbReference type="Proteomes" id="UP001302429"/>
    </source>
</evidence>
<keyword evidence="2" id="KW-0012">Acyltransferase</keyword>
<keyword evidence="5" id="KW-1185">Reference proteome</keyword>
<evidence type="ECO:0000313" key="4">
    <source>
        <dbReference type="EMBL" id="WOE76058.1"/>
    </source>
</evidence>
<dbReference type="SUPFAM" id="SSF55729">
    <property type="entry name" value="Acyl-CoA N-acyltransferases (Nat)"/>
    <property type="match status" value="1"/>
</dbReference>
<dbReference type="Gene3D" id="3.40.630.30">
    <property type="match status" value="1"/>
</dbReference>